<dbReference type="Proteomes" id="UP001311799">
    <property type="component" value="Unassembled WGS sequence"/>
</dbReference>
<keyword evidence="2" id="KW-0472">Membrane</keyword>
<evidence type="ECO:0000313" key="4">
    <source>
        <dbReference type="Proteomes" id="UP001311799"/>
    </source>
</evidence>
<name>A0AAV9XY26_9CRYT</name>
<dbReference type="Pfam" id="PF21203">
    <property type="entry name" value="ECM10"/>
    <property type="match status" value="1"/>
</dbReference>
<comment type="caution">
    <text evidence="3">The sequence shown here is derived from an EMBL/GenBank/DDBJ whole genome shotgun (WGS) entry which is preliminary data.</text>
</comment>
<feature type="compositionally biased region" description="Low complexity" evidence="1">
    <location>
        <begin position="125"/>
        <end position="135"/>
    </location>
</feature>
<dbReference type="EMBL" id="JAWDEY010000022">
    <property type="protein sequence ID" value="KAK6588792.1"/>
    <property type="molecule type" value="Genomic_DNA"/>
</dbReference>
<evidence type="ECO:0000256" key="1">
    <source>
        <dbReference type="SAM" id="MobiDB-lite"/>
    </source>
</evidence>
<proteinExistence type="predicted"/>
<evidence type="ECO:0000256" key="2">
    <source>
        <dbReference type="SAM" id="Phobius"/>
    </source>
</evidence>
<keyword evidence="2" id="KW-0812">Transmembrane</keyword>
<feature type="region of interest" description="Disordered" evidence="1">
    <location>
        <begin position="125"/>
        <end position="150"/>
    </location>
</feature>
<reference evidence="3 4" key="1">
    <citation type="submission" date="2023-10" db="EMBL/GenBank/DDBJ databases">
        <title>Comparative genomics analysis reveals potential genetic determinants of host preference in Cryptosporidium xiaoi.</title>
        <authorList>
            <person name="Xiao L."/>
            <person name="Li J."/>
        </authorList>
    </citation>
    <scope>NUCLEOTIDE SEQUENCE [LARGE SCALE GENOMIC DNA]</scope>
    <source>
        <strain evidence="3 4">52996</strain>
    </source>
</reference>
<dbReference type="AlphaFoldDB" id="A0AAV9XY26"/>
<sequence>MYLNLVFKFTKFQGINVINVFLPDLKTFVTTHLDSDIILEIVHYKDSIQGINLYEDGTVNGEYIFKGIKILEQSIINEVPIESQNSEFATKNEEKTDKKPFLRQYWWLIAVFLLLYSIITVNPNSTESPESNSNEQLQSSVNHKKYKKRE</sequence>
<protein>
    <submittedName>
        <fullName evidence="3">Uncharacterized protein</fullName>
    </submittedName>
</protein>
<gene>
    <name evidence="3" type="ORF">RS030_2239</name>
</gene>
<keyword evidence="2" id="KW-1133">Transmembrane helix</keyword>
<organism evidence="3 4">
    <name type="scientific">Cryptosporidium xiaoi</name>
    <dbReference type="NCBI Taxonomy" id="659607"/>
    <lineage>
        <taxon>Eukaryota</taxon>
        <taxon>Sar</taxon>
        <taxon>Alveolata</taxon>
        <taxon>Apicomplexa</taxon>
        <taxon>Conoidasida</taxon>
        <taxon>Coccidia</taxon>
        <taxon>Eucoccidiorida</taxon>
        <taxon>Eimeriorina</taxon>
        <taxon>Cryptosporidiidae</taxon>
        <taxon>Cryptosporidium</taxon>
    </lineage>
</organism>
<evidence type="ECO:0000313" key="3">
    <source>
        <dbReference type="EMBL" id="KAK6588792.1"/>
    </source>
</evidence>
<accession>A0AAV9XY26</accession>
<keyword evidence="4" id="KW-1185">Reference proteome</keyword>
<feature type="transmembrane region" description="Helical" evidence="2">
    <location>
        <begin position="105"/>
        <end position="123"/>
    </location>
</feature>